<sequence length="49" mass="5431">MTSHSLETIAPSLWMITVLTHIQACFSTRCVSSTFLHRIAVEGYSFSAV</sequence>
<dbReference type="AlphaFoldDB" id="A0A0A9DVF3"/>
<protein>
    <submittedName>
        <fullName evidence="1">Uncharacterized protein</fullName>
    </submittedName>
</protein>
<proteinExistence type="predicted"/>
<evidence type="ECO:0000313" key="1">
    <source>
        <dbReference type="EMBL" id="JAD92549.1"/>
    </source>
</evidence>
<accession>A0A0A9DVF3</accession>
<name>A0A0A9DVF3_ARUDO</name>
<reference evidence="1" key="1">
    <citation type="submission" date="2014-09" db="EMBL/GenBank/DDBJ databases">
        <authorList>
            <person name="Magalhaes I.L.F."/>
            <person name="Oliveira U."/>
            <person name="Santos F.R."/>
            <person name="Vidigal T.H.D.A."/>
            <person name="Brescovit A.D."/>
            <person name="Santos A.J."/>
        </authorList>
    </citation>
    <scope>NUCLEOTIDE SEQUENCE</scope>
    <source>
        <tissue evidence="1">Shoot tissue taken approximately 20 cm above the soil surface</tissue>
    </source>
</reference>
<dbReference type="EMBL" id="GBRH01205346">
    <property type="protein sequence ID" value="JAD92549.1"/>
    <property type="molecule type" value="Transcribed_RNA"/>
</dbReference>
<reference evidence="1" key="2">
    <citation type="journal article" date="2015" name="Data Brief">
        <title>Shoot transcriptome of the giant reed, Arundo donax.</title>
        <authorList>
            <person name="Barrero R.A."/>
            <person name="Guerrero F.D."/>
            <person name="Moolhuijzen P."/>
            <person name="Goolsby J.A."/>
            <person name="Tidwell J."/>
            <person name="Bellgard S.E."/>
            <person name="Bellgard M.I."/>
        </authorList>
    </citation>
    <scope>NUCLEOTIDE SEQUENCE</scope>
    <source>
        <tissue evidence="1">Shoot tissue taken approximately 20 cm above the soil surface</tissue>
    </source>
</reference>
<organism evidence="1">
    <name type="scientific">Arundo donax</name>
    <name type="common">Giant reed</name>
    <name type="synonym">Donax arundinaceus</name>
    <dbReference type="NCBI Taxonomy" id="35708"/>
    <lineage>
        <taxon>Eukaryota</taxon>
        <taxon>Viridiplantae</taxon>
        <taxon>Streptophyta</taxon>
        <taxon>Embryophyta</taxon>
        <taxon>Tracheophyta</taxon>
        <taxon>Spermatophyta</taxon>
        <taxon>Magnoliopsida</taxon>
        <taxon>Liliopsida</taxon>
        <taxon>Poales</taxon>
        <taxon>Poaceae</taxon>
        <taxon>PACMAD clade</taxon>
        <taxon>Arundinoideae</taxon>
        <taxon>Arundineae</taxon>
        <taxon>Arundo</taxon>
    </lineage>
</organism>